<comment type="cofactor">
    <cofactor evidence="1 5">
        <name>heme</name>
        <dbReference type="ChEBI" id="CHEBI:30413"/>
    </cofactor>
</comment>
<dbReference type="GO" id="GO:0004497">
    <property type="term" value="F:monooxygenase activity"/>
    <property type="evidence" value="ECO:0007669"/>
    <property type="project" value="UniProtKB-KW"/>
</dbReference>
<dbReference type="OrthoDB" id="1470350at2759"/>
<dbReference type="SUPFAM" id="SSF48264">
    <property type="entry name" value="Cytochrome P450"/>
    <property type="match status" value="1"/>
</dbReference>
<reference evidence="7 8" key="1">
    <citation type="submission" date="2021-08" db="EMBL/GenBank/DDBJ databases">
        <title>Draft Genome Sequence of Phanerochaete sordida strain YK-624.</title>
        <authorList>
            <person name="Mori T."/>
            <person name="Dohra H."/>
            <person name="Suzuki T."/>
            <person name="Kawagishi H."/>
            <person name="Hirai H."/>
        </authorList>
    </citation>
    <scope>NUCLEOTIDE SEQUENCE [LARGE SCALE GENOMIC DNA]</scope>
    <source>
        <strain evidence="7 8">YK-624</strain>
    </source>
</reference>
<dbReference type="PROSITE" id="PS00086">
    <property type="entry name" value="CYTOCHROME_P450"/>
    <property type="match status" value="1"/>
</dbReference>
<evidence type="ECO:0000256" key="3">
    <source>
        <dbReference type="ARBA" id="ARBA00022723"/>
    </source>
</evidence>
<dbReference type="Proteomes" id="UP000703269">
    <property type="component" value="Unassembled WGS sequence"/>
</dbReference>
<evidence type="ECO:0000313" key="8">
    <source>
        <dbReference type="Proteomes" id="UP000703269"/>
    </source>
</evidence>
<dbReference type="PANTHER" id="PTHR24305">
    <property type="entry name" value="CYTOCHROME P450"/>
    <property type="match status" value="1"/>
</dbReference>
<keyword evidence="5 6" id="KW-0349">Heme</keyword>
<dbReference type="PRINTS" id="PR00463">
    <property type="entry name" value="EP450I"/>
</dbReference>
<feature type="binding site" description="axial binding residue" evidence="5">
    <location>
        <position position="444"/>
    </location>
    <ligand>
        <name>heme</name>
        <dbReference type="ChEBI" id="CHEBI:30413"/>
    </ligand>
    <ligandPart>
        <name>Fe</name>
        <dbReference type="ChEBI" id="CHEBI:18248"/>
    </ligandPart>
</feature>
<keyword evidence="6" id="KW-0560">Oxidoreductase</keyword>
<evidence type="ECO:0000256" key="5">
    <source>
        <dbReference type="PIRSR" id="PIRSR602401-1"/>
    </source>
</evidence>
<comment type="pathway">
    <text evidence="2">Secondary metabolite biosynthesis.</text>
</comment>
<dbReference type="AlphaFoldDB" id="A0A9P3LJL6"/>
<dbReference type="InterPro" id="IPR017972">
    <property type="entry name" value="Cyt_P450_CS"/>
</dbReference>
<evidence type="ECO:0000256" key="2">
    <source>
        <dbReference type="ARBA" id="ARBA00005179"/>
    </source>
</evidence>
<dbReference type="InterPro" id="IPR002401">
    <property type="entry name" value="Cyt_P450_E_grp-I"/>
</dbReference>
<dbReference type="InterPro" id="IPR050121">
    <property type="entry name" value="Cytochrome_P450_monoxygenase"/>
</dbReference>
<evidence type="ECO:0000256" key="6">
    <source>
        <dbReference type="RuleBase" id="RU000461"/>
    </source>
</evidence>
<evidence type="ECO:0000256" key="1">
    <source>
        <dbReference type="ARBA" id="ARBA00001971"/>
    </source>
</evidence>
<dbReference type="InterPro" id="IPR001128">
    <property type="entry name" value="Cyt_P450"/>
</dbReference>
<protein>
    <submittedName>
        <fullName evidence="7">Cytochrome P450</fullName>
    </submittedName>
</protein>
<comment type="caution">
    <text evidence="7">The sequence shown here is derived from an EMBL/GenBank/DDBJ whole genome shotgun (WGS) entry which is preliminary data.</text>
</comment>
<keyword evidence="6" id="KW-0503">Monooxygenase</keyword>
<dbReference type="GO" id="GO:0016705">
    <property type="term" value="F:oxidoreductase activity, acting on paired donors, with incorporation or reduction of molecular oxygen"/>
    <property type="evidence" value="ECO:0007669"/>
    <property type="project" value="InterPro"/>
</dbReference>
<dbReference type="Gene3D" id="1.10.630.10">
    <property type="entry name" value="Cytochrome P450"/>
    <property type="match status" value="1"/>
</dbReference>
<dbReference type="CDD" id="cd11062">
    <property type="entry name" value="CYP58-like"/>
    <property type="match status" value="1"/>
</dbReference>
<name>A0A9P3LJL6_9APHY</name>
<dbReference type="PANTHER" id="PTHR24305:SF152">
    <property type="entry name" value="P450, PUTATIVE (EUROFUNG)-RELATED"/>
    <property type="match status" value="1"/>
</dbReference>
<evidence type="ECO:0000256" key="4">
    <source>
        <dbReference type="ARBA" id="ARBA00023004"/>
    </source>
</evidence>
<dbReference type="GO" id="GO:0005506">
    <property type="term" value="F:iron ion binding"/>
    <property type="evidence" value="ECO:0007669"/>
    <property type="project" value="InterPro"/>
</dbReference>
<accession>A0A9P3LJL6</accession>
<comment type="similarity">
    <text evidence="6">Belongs to the cytochrome P450 family.</text>
</comment>
<dbReference type="GO" id="GO:0020037">
    <property type="term" value="F:heme binding"/>
    <property type="evidence" value="ECO:0007669"/>
    <property type="project" value="InterPro"/>
</dbReference>
<sequence>MDALLSWRTAALALGAASALTLLRALYRVVFHPLAAFPGPRLAAATHWYAAYYEVWKDGALVEHLESLHEQYGPVVRITPDELHFNSPTAYADIYSKGARFTKDPHFYGFMHGDESSVWMLNPQESKARRDILSPLFSRRAVLDLEDVILQKIKALVSTVLSHSDDITPVNMHRAYRSATLDTIIAYAFAADHGVLAAPGFAHPLVREFETAFPLALVLKHFPVLHRVGTFVKDAKAALCAAAPDDIVRATEKQIDDLLEDPGRLAQFGHETVFHRFFAAHTKGAAGSKPRRKTLVDEAVNLFAAGSDSTGNTCAMGTAFVLGHPEVHKQLVRELEEAWPDKDAEMRFPQLEKLPYLTAVIKESLRLSHGVVMPLPRVVGPGDVIIDGVTVPAGAVVGMGATFLHCNPTLFADPHTFNPDRWLQPDSSRLEQYLVPFSKGPRSCLGVNLAWCELYLIFGYVFRLVDMKPYGTTLEDMKFRSHFTPTIREDRQLRCTIRARES</sequence>
<keyword evidence="8" id="KW-1185">Reference proteome</keyword>
<dbReference type="PRINTS" id="PR00385">
    <property type="entry name" value="P450"/>
</dbReference>
<dbReference type="EMBL" id="BPQB01000072">
    <property type="protein sequence ID" value="GJE97483.1"/>
    <property type="molecule type" value="Genomic_DNA"/>
</dbReference>
<organism evidence="7 8">
    <name type="scientific">Phanerochaete sordida</name>
    <dbReference type="NCBI Taxonomy" id="48140"/>
    <lineage>
        <taxon>Eukaryota</taxon>
        <taxon>Fungi</taxon>
        <taxon>Dikarya</taxon>
        <taxon>Basidiomycota</taxon>
        <taxon>Agaricomycotina</taxon>
        <taxon>Agaricomycetes</taxon>
        <taxon>Polyporales</taxon>
        <taxon>Phanerochaetaceae</taxon>
        <taxon>Phanerochaete</taxon>
    </lineage>
</organism>
<dbReference type="InterPro" id="IPR036396">
    <property type="entry name" value="Cyt_P450_sf"/>
</dbReference>
<keyword evidence="3 5" id="KW-0479">Metal-binding</keyword>
<keyword evidence="4 5" id="KW-0408">Iron</keyword>
<evidence type="ECO:0000313" key="7">
    <source>
        <dbReference type="EMBL" id="GJE97483.1"/>
    </source>
</evidence>
<proteinExistence type="inferred from homology"/>
<dbReference type="Pfam" id="PF00067">
    <property type="entry name" value="p450"/>
    <property type="match status" value="1"/>
</dbReference>
<gene>
    <name evidence="7" type="ORF">PsYK624_137040</name>
</gene>